<keyword evidence="6" id="KW-1133">Transmembrane helix</keyword>
<dbReference type="Gene3D" id="3.90.550.10">
    <property type="entry name" value="Spore Coat Polysaccharide Biosynthesis Protein SpsA, Chain A"/>
    <property type="match status" value="1"/>
</dbReference>
<evidence type="ECO:0000256" key="4">
    <source>
        <dbReference type="ARBA" id="ARBA00022692"/>
    </source>
</evidence>
<keyword evidence="7" id="KW-0472">Membrane</keyword>
<dbReference type="PANTHER" id="PTHR48090:SF3">
    <property type="entry name" value="UNDECAPRENYL-PHOSPHATE 4-DEOXY-4-FORMAMIDO-L-ARABINOSE TRANSFERASE"/>
    <property type="match status" value="1"/>
</dbReference>
<evidence type="ECO:0000259" key="9">
    <source>
        <dbReference type="Pfam" id="PF00535"/>
    </source>
</evidence>
<keyword evidence="1" id="KW-1003">Cell membrane</keyword>
<dbReference type="CDD" id="cd04179">
    <property type="entry name" value="DPM_DPG-synthase_like"/>
    <property type="match status" value="1"/>
</dbReference>
<name>A0A250IJL9_9BACT</name>
<dbReference type="EMBL" id="CP022163">
    <property type="protein sequence ID" value="ATB31994.1"/>
    <property type="molecule type" value="Genomic_DNA"/>
</dbReference>
<dbReference type="GO" id="GO:0009103">
    <property type="term" value="P:lipopolysaccharide biosynthetic process"/>
    <property type="evidence" value="ECO:0007669"/>
    <property type="project" value="UniProtKB-KW"/>
</dbReference>
<sequence length="266" mass="30370">MGNPPSISLFFPAWNEEDYVERSVMRALDVLPRLTNDFEIIVVNDASTDRTQEICERLAARIPQFRFITHPVNLKLGGAMRTGLSASTKDVVVYSDIDLPFDLKELERALHLMNYLEADMICAFRFDRTSEGPKRIAYSFAYNLLIRTLFGVHMKDINFSFKVMHRRVLEAVELNSQGSFIDAELVVKAIHQGFKVFQMGVDYFPRTRGISTLSSPTVILKMVRELTRLYPETRWPQAAKRPVRLPPSVAPLHGGARDREKTRGHG</sequence>
<dbReference type="InterPro" id="IPR001173">
    <property type="entry name" value="Glyco_trans_2-like"/>
</dbReference>
<evidence type="ECO:0000313" key="10">
    <source>
        <dbReference type="EMBL" id="ATB31994.1"/>
    </source>
</evidence>
<evidence type="ECO:0000256" key="8">
    <source>
        <dbReference type="SAM" id="MobiDB-lite"/>
    </source>
</evidence>
<dbReference type="InterPro" id="IPR029044">
    <property type="entry name" value="Nucleotide-diphossugar_trans"/>
</dbReference>
<keyword evidence="11" id="KW-1185">Reference proteome</keyword>
<reference evidence="10 11" key="1">
    <citation type="submission" date="2017-06" db="EMBL/GenBank/DDBJ databases">
        <authorList>
            <person name="Kim H.J."/>
            <person name="Triplett B.A."/>
        </authorList>
    </citation>
    <scope>NUCLEOTIDE SEQUENCE [LARGE SCALE GENOMIC DNA]</scope>
    <source>
        <strain evidence="10 11">DSM 14713</strain>
    </source>
</reference>
<feature type="compositionally biased region" description="Basic and acidic residues" evidence="8">
    <location>
        <begin position="255"/>
        <end position="266"/>
    </location>
</feature>
<keyword evidence="2" id="KW-0328">Glycosyltransferase</keyword>
<dbReference type="InterPro" id="IPR050256">
    <property type="entry name" value="Glycosyltransferase_2"/>
</dbReference>
<dbReference type="OrthoDB" id="9802649at2"/>
<accession>A0A250IJL9</accession>
<evidence type="ECO:0000313" key="11">
    <source>
        <dbReference type="Proteomes" id="UP000217289"/>
    </source>
</evidence>
<organism evidence="10 11">
    <name type="scientific">Melittangium boletus DSM 14713</name>
    <dbReference type="NCBI Taxonomy" id="1294270"/>
    <lineage>
        <taxon>Bacteria</taxon>
        <taxon>Pseudomonadati</taxon>
        <taxon>Myxococcota</taxon>
        <taxon>Myxococcia</taxon>
        <taxon>Myxococcales</taxon>
        <taxon>Cystobacterineae</taxon>
        <taxon>Archangiaceae</taxon>
        <taxon>Melittangium</taxon>
    </lineage>
</organism>
<evidence type="ECO:0000256" key="5">
    <source>
        <dbReference type="ARBA" id="ARBA00022985"/>
    </source>
</evidence>
<dbReference type="GO" id="GO:0005886">
    <property type="term" value="C:plasma membrane"/>
    <property type="evidence" value="ECO:0007669"/>
    <property type="project" value="TreeGrafter"/>
</dbReference>
<dbReference type="Pfam" id="PF00535">
    <property type="entry name" value="Glycos_transf_2"/>
    <property type="match status" value="1"/>
</dbReference>
<keyword evidence="4" id="KW-0812">Transmembrane</keyword>
<feature type="region of interest" description="Disordered" evidence="8">
    <location>
        <begin position="244"/>
        <end position="266"/>
    </location>
</feature>
<keyword evidence="5" id="KW-0448">Lipopolysaccharide biosynthesis</keyword>
<evidence type="ECO:0000256" key="7">
    <source>
        <dbReference type="ARBA" id="ARBA00023136"/>
    </source>
</evidence>
<gene>
    <name evidence="10" type="ORF">MEBOL_005468</name>
</gene>
<feature type="domain" description="Glycosyltransferase 2-like" evidence="9">
    <location>
        <begin position="8"/>
        <end position="169"/>
    </location>
</feature>
<evidence type="ECO:0000256" key="1">
    <source>
        <dbReference type="ARBA" id="ARBA00022475"/>
    </source>
</evidence>
<dbReference type="PANTHER" id="PTHR48090">
    <property type="entry name" value="UNDECAPRENYL-PHOSPHATE 4-DEOXY-4-FORMAMIDO-L-ARABINOSE TRANSFERASE-RELATED"/>
    <property type="match status" value="1"/>
</dbReference>
<proteinExistence type="predicted"/>
<dbReference type="RefSeq" id="WP_095980248.1">
    <property type="nucleotide sequence ID" value="NZ_CP022163.1"/>
</dbReference>
<dbReference type="KEGG" id="mbd:MEBOL_005468"/>
<dbReference type="GO" id="GO:0099621">
    <property type="term" value="F:undecaprenyl-phosphate 4-deoxy-4-formamido-L-arabinose transferase activity"/>
    <property type="evidence" value="ECO:0007669"/>
    <property type="project" value="TreeGrafter"/>
</dbReference>
<keyword evidence="3 10" id="KW-0808">Transferase</keyword>
<evidence type="ECO:0000256" key="6">
    <source>
        <dbReference type="ARBA" id="ARBA00022989"/>
    </source>
</evidence>
<protein>
    <submittedName>
        <fullName evidence="10">Polymyxin resistance protein ArnC, glycosyl transferase</fullName>
    </submittedName>
</protein>
<evidence type="ECO:0000256" key="2">
    <source>
        <dbReference type="ARBA" id="ARBA00022676"/>
    </source>
</evidence>
<dbReference type="Proteomes" id="UP000217289">
    <property type="component" value="Chromosome"/>
</dbReference>
<dbReference type="SUPFAM" id="SSF53448">
    <property type="entry name" value="Nucleotide-diphospho-sugar transferases"/>
    <property type="match status" value="1"/>
</dbReference>
<dbReference type="AlphaFoldDB" id="A0A250IJL9"/>
<evidence type="ECO:0000256" key="3">
    <source>
        <dbReference type="ARBA" id="ARBA00022679"/>
    </source>
</evidence>